<feature type="chain" id="PRO_5046531407" evidence="1">
    <location>
        <begin position="28"/>
        <end position="263"/>
    </location>
</feature>
<keyword evidence="3" id="KW-1185">Reference proteome</keyword>
<name>A0ABM6UPU9_9GAMM</name>
<feature type="signal peptide" evidence="1">
    <location>
        <begin position="1"/>
        <end position="27"/>
    </location>
</feature>
<evidence type="ECO:0000313" key="2">
    <source>
        <dbReference type="EMBL" id="AVX36908.1"/>
    </source>
</evidence>
<keyword evidence="1" id="KW-0732">Signal</keyword>
<protein>
    <submittedName>
        <fullName evidence="2">Ketol-acid reductoisomerase</fullName>
    </submittedName>
</protein>
<gene>
    <name evidence="2" type="ORF">DA391_04075</name>
</gene>
<dbReference type="RefSeq" id="WP_108087398.1">
    <property type="nucleotide sequence ID" value="NZ_CABHYR010000103.1"/>
</dbReference>
<dbReference type="Proteomes" id="UP000240908">
    <property type="component" value="Chromosome"/>
</dbReference>
<evidence type="ECO:0000256" key="1">
    <source>
        <dbReference type="SAM" id="SignalP"/>
    </source>
</evidence>
<dbReference type="Gene3D" id="3.40.630.40">
    <property type="entry name" value="Zn-dependent exopeptidases"/>
    <property type="match status" value="1"/>
</dbReference>
<proteinExistence type="predicted"/>
<accession>A0ABM6UPU9</accession>
<evidence type="ECO:0000313" key="3">
    <source>
        <dbReference type="Proteomes" id="UP000240908"/>
    </source>
</evidence>
<reference evidence="3" key="1">
    <citation type="journal article" date="2018" name="Genome Announc.">
        <title>First complete genome sequence of Yersinia massiliensis.</title>
        <authorList>
            <person name="Thomas M.C."/>
            <person name="Arling V."/>
            <person name="Goji N."/>
            <person name="Janzen T.W."/>
            <person name="Duceppe M.-O."/>
            <person name="Mathews A."/>
            <person name="Carrillo C."/>
            <person name="Amoako K."/>
        </authorList>
    </citation>
    <scope>NUCLEOTIDE SEQUENCE [LARGE SCALE GENOMIC DNA]</scope>
    <source>
        <strain evidence="3">GTA</strain>
    </source>
</reference>
<organism evidence="2 3">
    <name type="scientific">Yersinia massiliensis</name>
    <dbReference type="NCBI Taxonomy" id="419257"/>
    <lineage>
        <taxon>Bacteria</taxon>
        <taxon>Pseudomonadati</taxon>
        <taxon>Pseudomonadota</taxon>
        <taxon>Gammaproteobacteria</taxon>
        <taxon>Enterobacterales</taxon>
        <taxon>Yersiniaceae</taxon>
        <taxon>Yersinia</taxon>
    </lineage>
</organism>
<dbReference type="EMBL" id="CP028487">
    <property type="protein sequence ID" value="AVX36908.1"/>
    <property type="molecule type" value="Genomic_DNA"/>
</dbReference>
<sequence length="263" mass="29271">MKKLFNMKLVRKFTVVALFIFSAPAFSLNQETSHFEKALLGPEQIKEAIAYQKEADKNQDVQPGEGEKWFDVILGQEPIIISAPHATQPFRDGKYRFSDGGGTAALAIMLGKLTNSTVIFTTKASPSDPNYYDDNDYKVQLAELIKTQKPKLIIDIHGSHPFRPYDVDIGTMNGESLLGKDELLTKLIASLRNEGISNYSNNYFAASKNETITKFGAAHGVPTIQLEFSSVWMVPSDGNYESHRFAQLLQGMVRYVNSVNNAP</sequence>